<dbReference type="Gene3D" id="3.10.250.10">
    <property type="entry name" value="SRCR-like domain"/>
    <property type="match status" value="2"/>
</dbReference>
<dbReference type="PANTHER" id="PTHR19331:SF465">
    <property type="entry name" value="EGG PEPTIDE SPERACT RECEPTOR"/>
    <property type="match status" value="1"/>
</dbReference>
<dbReference type="PRINTS" id="PR00258">
    <property type="entry name" value="SPERACTRCPTR"/>
</dbReference>
<gene>
    <name evidence="9" type="primary">LOC110973646</name>
</gene>
<keyword evidence="3 5" id="KW-1015">Disulfide bond</keyword>
<dbReference type="SUPFAM" id="SSF56487">
    <property type="entry name" value="SRCR-like"/>
    <property type="match status" value="2"/>
</dbReference>
<dbReference type="FunFam" id="3.10.250.10:FF:000006">
    <property type="entry name" value="neurotrypsin isoform X2"/>
    <property type="match status" value="1"/>
</dbReference>
<feature type="chain" id="PRO_5034251076" evidence="6">
    <location>
        <begin position="24"/>
        <end position="1259"/>
    </location>
</feature>
<accession>A0A8B7XK34</accession>
<evidence type="ECO:0000256" key="2">
    <source>
        <dbReference type="ARBA" id="ARBA00022737"/>
    </source>
</evidence>
<feature type="disulfide bond" evidence="5">
    <location>
        <begin position="605"/>
        <end position="615"/>
    </location>
</feature>
<dbReference type="AlphaFoldDB" id="A0A8B7XK34"/>
<protein>
    <submittedName>
        <fullName evidence="9">Uncharacterized protein LOC110973646 isoform X1</fullName>
    </submittedName>
</protein>
<keyword evidence="8" id="KW-1185">Reference proteome</keyword>
<keyword evidence="2" id="KW-0677">Repeat</keyword>
<dbReference type="PANTHER" id="PTHR19331">
    <property type="entry name" value="SCAVENGER RECEPTOR DOMAIN-CONTAINING"/>
    <property type="match status" value="1"/>
</dbReference>
<dbReference type="PROSITE" id="PS00420">
    <property type="entry name" value="SRCR_1"/>
    <property type="match status" value="1"/>
</dbReference>
<dbReference type="GO" id="GO:0016020">
    <property type="term" value="C:membrane"/>
    <property type="evidence" value="ECO:0007669"/>
    <property type="project" value="InterPro"/>
</dbReference>
<feature type="disulfide bond" evidence="5">
    <location>
        <begin position="488"/>
        <end position="498"/>
    </location>
</feature>
<dbReference type="PROSITE" id="PS50287">
    <property type="entry name" value="SRCR_2"/>
    <property type="match status" value="2"/>
</dbReference>
<evidence type="ECO:0000256" key="6">
    <source>
        <dbReference type="SAM" id="SignalP"/>
    </source>
</evidence>
<feature type="domain" description="SRCR" evidence="7">
    <location>
        <begin position="419"/>
        <end position="518"/>
    </location>
</feature>
<keyword evidence="4" id="KW-0325">Glycoprotein</keyword>
<dbReference type="OrthoDB" id="536948at2759"/>
<dbReference type="SMART" id="SM00202">
    <property type="entry name" value="SR"/>
    <property type="match status" value="2"/>
</dbReference>
<proteinExistence type="predicted"/>
<evidence type="ECO:0000259" key="7">
    <source>
        <dbReference type="PROSITE" id="PS50287"/>
    </source>
</evidence>
<dbReference type="FunFam" id="3.10.250.10:FF:000011">
    <property type="entry name" value="Scavenger receptor class A member 5"/>
    <property type="match status" value="1"/>
</dbReference>
<feature type="domain" description="SRCR" evidence="7">
    <location>
        <begin position="536"/>
        <end position="634"/>
    </location>
</feature>
<dbReference type="InterPro" id="IPR001190">
    <property type="entry name" value="SRCR"/>
</dbReference>
<evidence type="ECO:0000313" key="9">
    <source>
        <dbReference type="RefSeq" id="XP_022080315.1"/>
    </source>
</evidence>
<dbReference type="InterPro" id="IPR036772">
    <property type="entry name" value="SRCR-like_dom_sf"/>
</dbReference>
<dbReference type="KEGG" id="aplc:110973646"/>
<dbReference type="Proteomes" id="UP000694845">
    <property type="component" value="Unplaced"/>
</dbReference>
<sequence>MKAPSVCAILLWSCWCFGSPAEASLASINVGGDRNPQALLLAEASRFSRQLDEVGVREHRRFQRSLNGLPMHRVKRSDVTDFRHGFYPGTGVGNREEFEFSSLDRVMSASILNETIIEWGYIEIGINETLVMATTEEALLVFKLDLLKPVEKLSLIKNFSNVMVSEVFTRHSWQAGHIVKTTHYLTTYDSSYFLRHYTLETSNNITLKDSVDLGPISIVDLHYFAFDKVTYLAALTSNGFVRLYRWSSRYCKFSVAEDLTVSVAVSNVQAFDISGAHYLLVSAFGSNSTLFKYHSRQSSFRQYQLLYPDGAKQATYFTDAYEHYLVFINALGQTTTFFKWNGFKFEELQIINTAGANHWLPVPVPGSQDGTLLILSSNGWAPDVLPLTVYKHDPQTGIFQELSETPVSEMLNQPVENRIRLMGGSTYLEGRVEVYRNFTWGTVCDDEWDLQDANVVCRQLGYRAAVSAPGQARFCQGAGPIVYGNVNCLGNESMLHACSLSTSPSNCTHAKDAGVVCAPNGPAQSTYKKFQVENQIRLVGSSSYLEGRVEVYHNGTWGTICDDSWDLQDADVVCRQLGYGAAVSAPKEALFCHGSGPIVYSNVNCVGNESMLQSCDLLTSHNCVHDEDAGAVCTASHPTESVSCAECHNATSALSFHVGTDVYLLVGVSSYPYSKDPGNFFKMTLLYMDTDDPVVVESLQLEAKIDELDNKTNSLNASLAGADKIIANSVTKDGHEEIRGVKTFTEVDIKKAEVENINVDDAYIYAPRPTGNESLGYVVNKSLAQRKEIEDFLDFLNNVVTLNTTQTITGVKNITSVTIQGALNTTVFSTRVFDGVNIDELNREAFRLNVPNQVINGELTFSENLTSTESIGLDSGHLVNDVDLSEDVVLITSPQTITGMKTIQQNMSIENDMVLHTGVLLNDIDPSDQLVTLSGSHVITGQLNFTDVIHIDGDIVTDGTIDGVTVNSLCGDVMTKSTNQTVSGPIIFLQPPVFDTDVVYGGLLRQVNMTRLADEAVRINQGTKIAGAKTFMDDVSVTGNVIVDGLVTNIDLQQDVVQLAVAGNLTGARVFGGLVEMAGVVNITGTVNGLDLSQDVVTLKGDHAIQGKKTFVDGISAAKNISVTGTVDTVDLSTWASNVMTLSTNQTVQGPLVFTNDTNMRASLNVTGLINGIDLQAMYRDTFFKTSDQVQIISGNKTFMKPLTVTTGHIAIEGLINGLNMTEDYLNKFSDQNVTRQKTFVDGFSADGGLNVSGLIAGN</sequence>
<name>A0A8B7XK34_ACAPL</name>
<dbReference type="GeneID" id="110973646"/>
<keyword evidence="1 6" id="KW-0732">Signal</keyword>
<evidence type="ECO:0000256" key="3">
    <source>
        <dbReference type="ARBA" id="ARBA00023157"/>
    </source>
</evidence>
<evidence type="ECO:0000313" key="8">
    <source>
        <dbReference type="Proteomes" id="UP000694845"/>
    </source>
</evidence>
<dbReference type="Pfam" id="PF00530">
    <property type="entry name" value="SRCR"/>
    <property type="match status" value="2"/>
</dbReference>
<feature type="signal peptide" evidence="6">
    <location>
        <begin position="1"/>
        <end position="23"/>
    </location>
</feature>
<evidence type="ECO:0000256" key="5">
    <source>
        <dbReference type="PROSITE-ProRule" id="PRU00196"/>
    </source>
</evidence>
<dbReference type="RefSeq" id="XP_022080315.1">
    <property type="nucleotide sequence ID" value="XM_022224623.1"/>
</dbReference>
<comment type="caution">
    <text evidence="5">Lacks conserved residue(s) required for the propagation of feature annotation.</text>
</comment>
<reference evidence="9" key="1">
    <citation type="submission" date="2025-08" db="UniProtKB">
        <authorList>
            <consortium name="RefSeq"/>
        </authorList>
    </citation>
    <scope>IDENTIFICATION</scope>
</reference>
<evidence type="ECO:0000256" key="4">
    <source>
        <dbReference type="ARBA" id="ARBA00023180"/>
    </source>
</evidence>
<organism evidence="8 9">
    <name type="scientific">Acanthaster planci</name>
    <name type="common">Crown-of-thorns starfish</name>
    <dbReference type="NCBI Taxonomy" id="133434"/>
    <lineage>
        <taxon>Eukaryota</taxon>
        <taxon>Metazoa</taxon>
        <taxon>Echinodermata</taxon>
        <taxon>Eleutherozoa</taxon>
        <taxon>Asterozoa</taxon>
        <taxon>Asteroidea</taxon>
        <taxon>Valvatacea</taxon>
        <taxon>Valvatida</taxon>
        <taxon>Acanthasteridae</taxon>
        <taxon>Acanthaster</taxon>
    </lineage>
</organism>
<evidence type="ECO:0000256" key="1">
    <source>
        <dbReference type="ARBA" id="ARBA00022729"/>
    </source>
</evidence>